<accession>A0ABV0ACR9</accession>
<protein>
    <submittedName>
        <fullName evidence="2">DUF1684 domain-containing protein</fullName>
    </submittedName>
</protein>
<sequence>MKPLITLLIFIICFVSCAQNKKAIQGETEFQRELNAEYKDATTSPLKDKDRKHFEGLDFFKFDTSYVVTAILKRTPNTAYFNMKTTTDRVSKERVYGVLTFKLKGKSYQLNIYQGKDLMEREGYEDYLFLPFLDETNGLESYGGGRYIDARIPKGDTMEIDFNKAYNPYCAYNDKYSCPIVPRENYLKTRIEAGVKAFGKH</sequence>
<reference evidence="2 3" key="1">
    <citation type="submission" date="2024-01" db="EMBL/GenBank/DDBJ databases">
        <title>Mariniflexile litorale sp. nov., isolated from the shallow sediments of the Sea of Japan.</title>
        <authorList>
            <person name="Romanenko L."/>
            <person name="Bystritskaya E."/>
            <person name="Isaeva M."/>
        </authorList>
    </citation>
    <scope>NUCLEOTIDE SEQUENCE [LARGE SCALE GENOMIC DNA]</scope>
    <source>
        <strain evidence="2 3">KCTC 32427</strain>
    </source>
</reference>
<dbReference type="PANTHER" id="PTHR41913:SF1">
    <property type="entry name" value="DUF1684 DOMAIN-CONTAINING PROTEIN"/>
    <property type="match status" value="1"/>
</dbReference>
<dbReference type="RefSeq" id="WP_346242678.1">
    <property type="nucleotide sequence ID" value="NZ_JAZHYP010000008.1"/>
</dbReference>
<keyword evidence="3" id="KW-1185">Reference proteome</keyword>
<feature type="signal peptide" evidence="1">
    <location>
        <begin position="1"/>
        <end position="18"/>
    </location>
</feature>
<comment type="caution">
    <text evidence="2">The sequence shown here is derived from an EMBL/GenBank/DDBJ whole genome shotgun (WGS) entry which is preliminary data.</text>
</comment>
<evidence type="ECO:0000313" key="3">
    <source>
        <dbReference type="Proteomes" id="UP001416393"/>
    </source>
</evidence>
<proteinExistence type="predicted"/>
<feature type="chain" id="PRO_5047025141" evidence="1">
    <location>
        <begin position="19"/>
        <end position="201"/>
    </location>
</feature>
<name>A0ABV0ACR9_9FLAO</name>
<organism evidence="2 3">
    <name type="scientific">Mariniflexile soesokkakense</name>
    <dbReference type="NCBI Taxonomy" id="1343160"/>
    <lineage>
        <taxon>Bacteria</taxon>
        <taxon>Pseudomonadati</taxon>
        <taxon>Bacteroidota</taxon>
        <taxon>Flavobacteriia</taxon>
        <taxon>Flavobacteriales</taxon>
        <taxon>Flavobacteriaceae</taxon>
        <taxon>Mariniflexile</taxon>
    </lineage>
</organism>
<dbReference type="Proteomes" id="UP001416393">
    <property type="component" value="Unassembled WGS sequence"/>
</dbReference>
<dbReference type="InterPro" id="IPR012467">
    <property type="entry name" value="DUF1684"/>
</dbReference>
<keyword evidence="1" id="KW-0732">Signal</keyword>
<dbReference type="PANTHER" id="PTHR41913">
    <property type="entry name" value="DUF1684 DOMAIN-CONTAINING PROTEIN"/>
    <property type="match status" value="1"/>
</dbReference>
<evidence type="ECO:0000256" key="1">
    <source>
        <dbReference type="SAM" id="SignalP"/>
    </source>
</evidence>
<dbReference type="EMBL" id="JAZHYP010000008">
    <property type="protein sequence ID" value="MEN3324882.1"/>
    <property type="molecule type" value="Genomic_DNA"/>
</dbReference>
<evidence type="ECO:0000313" key="2">
    <source>
        <dbReference type="EMBL" id="MEN3324882.1"/>
    </source>
</evidence>
<dbReference type="Pfam" id="PF07920">
    <property type="entry name" value="DUF1684"/>
    <property type="match status" value="1"/>
</dbReference>
<gene>
    <name evidence="2" type="ORF">VP395_14175</name>
</gene>